<comment type="caution">
    <text evidence="2">The sequence shown here is derived from an EMBL/GenBank/DDBJ whole genome shotgun (WGS) entry which is preliminary data.</text>
</comment>
<organism evidence="2 3">
    <name type="scientific">Zizania palustris</name>
    <name type="common">Northern wild rice</name>
    <dbReference type="NCBI Taxonomy" id="103762"/>
    <lineage>
        <taxon>Eukaryota</taxon>
        <taxon>Viridiplantae</taxon>
        <taxon>Streptophyta</taxon>
        <taxon>Embryophyta</taxon>
        <taxon>Tracheophyta</taxon>
        <taxon>Spermatophyta</taxon>
        <taxon>Magnoliopsida</taxon>
        <taxon>Liliopsida</taxon>
        <taxon>Poales</taxon>
        <taxon>Poaceae</taxon>
        <taxon>BOP clade</taxon>
        <taxon>Oryzoideae</taxon>
        <taxon>Oryzeae</taxon>
        <taxon>Zizaniinae</taxon>
        <taxon>Zizania</taxon>
    </lineage>
</organism>
<name>A0A8J5SGU7_ZIZPA</name>
<accession>A0A8J5SGU7</accession>
<protein>
    <submittedName>
        <fullName evidence="2">Uncharacterized protein</fullName>
    </submittedName>
</protein>
<keyword evidence="3" id="KW-1185">Reference proteome</keyword>
<reference evidence="2" key="2">
    <citation type="submission" date="2021-02" db="EMBL/GenBank/DDBJ databases">
        <authorList>
            <person name="Kimball J.A."/>
            <person name="Haas M.W."/>
            <person name="Macchietto M."/>
            <person name="Kono T."/>
            <person name="Duquette J."/>
            <person name="Shao M."/>
        </authorList>
    </citation>
    <scope>NUCLEOTIDE SEQUENCE</scope>
    <source>
        <tissue evidence="2">Fresh leaf tissue</tissue>
    </source>
</reference>
<evidence type="ECO:0000256" key="1">
    <source>
        <dbReference type="SAM" id="MobiDB-lite"/>
    </source>
</evidence>
<dbReference type="AlphaFoldDB" id="A0A8J5SGU7"/>
<gene>
    <name evidence="2" type="ORF">GUJ93_ZPchr0006g41307</name>
</gene>
<evidence type="ECO:0000313" key="2">
    <source>
        <dbReference type="EMBL" id="KAG8071998.1"/>
    </source>
</evidence>
<reference evidence="2" key="1">
    <citation type="journal article" date="2021" name="bioRxiv">
        <title>Whole Genome Assembly and Annotation of Northern Wild Rice, Zizania palustris L., Supports a Whole Genome Duplication in the Zizania Genus.</title>
        <authorList>
            <person name="Haas M."/>
            <person name="Kono T."/>
            <person name="Macchietto M."/>
            <person name="Millas R."/>
            <person name="McGilp L."/>
            <person name="Shao M."/>
            <person name="Duquette J."/>
            <person name="Hirsch C.N."/>
            <person name="Kimball J."/>
        </authorList>
    </citation>
    <scope>NUCLEOTIDE SEQUENCE</scope>
    <source>
        <tissue evidence="2">Fresh leaf tissue</tissue>
    </source>
</reference>
<feature type="region of interest" description="Disordered" evidence="1">
    <location>
        <begin position="50"/>
        <end position="74"/>
    </location>
</feature>
<evidence type="ECO:0000313" key="3">
    <source>
        <dbReference type="Proteomes" id="UP000729402"/>
    </source>
</evidence>
<dbReference type="Proteomes" id="UP000729402">
    <property type="component" value="Unassembled WGS sequence"/>
</dbReference>
<proteinExistence type="predicted"/>
<dbReference type="EMBL" id="JAAALK010000283">
    <property type="protein sequence ID" value="KAG8071998.1"/>
    <property type="molecule type" value="Genomic_DNA"/>
</dbReference>
<sequence>MPPMLPRRHRHNTVTWILLDCRRRRRSRAAPANFDPSLLPGEHFARSRLESGKAVTAADQDEQEREAKKIISASEAATVRETPLSAASLSQELP</sequence>